<keyword evidence="3" id="KW-1185">Reference proteome</keyword>
<dbReference type="Pfam" id="PF12680">
    <property type="entry name" value="SnoaL_2"/>
    <property type="match status" value="1"/>
</dbReference>
<dbReference type="InterPro" id="IPR032710">
    <property type="entry name" value="NTF2-like_dom_sf"/>
</dbReference>
<evidence type="ECO:0000259" key="1">
    <source>
        <dbReference type="Pfam" id="PF12680"/>
    </source>
</evidence>
<organism evidence="2 3">
    <name type="scientific">Amycolatopsis pithecellobii</name>
    <dbReference type="NCBI Taxonomy" id="664692"/>
    <lineage>
        <taxon>Bacteria</taxon>
        <taxon>Bacillati</taxon>
        <taxon>Actinomycetota</taxon>
        <taxon>Actinomycetes</taxon>
        <taxon>Pseudonocardiales</taxon>
        <taxon>Pseudonocardiaceae</taxon>
        <taxon>Amycolatopsis</taxon>
    </lineage>
</organism>
<protein>
    <submittedName>
        <fullName evidence="2">Nuclear transport factor 2 family protein</fullName>
    </submittedName>
</protein>
<dbReference type="AlphaFoldDB" id="A0A6N7Z416"/>
<dbReference type="EMBL" id="WMBA01000016">
    <property type="protein sequence ID" value="MTD54954.1"/>
    <property type="molecule type" value="Genomic_DNA"/>
</dbReference>
<dbReference type="Proteomes" id="UP000440096">
    <property type="component" value="Unassembled WGS sequence"/>
</dbReference>
<dbReference type="OrthoDB" id="3574881at2"/>
<gene>
    <name evidence="2" type="ORF">GKO32_13335</name>
</gene>
<dbReference type="SUPFAM" id="SSF54427">
    <property type="entry name" value="NTF2-like"/>
    <property type="match status" value="1"/>
</dbReference>
<dbReference type="Gene3D" id="3.10.450.50">
    <property type="match status" value="1"/>
</dbReference>
<evidence type="ECO:0000313" key="2">
    <source>
        <dbReference type="EMBL" id="MTD54954.1"/>
    </source>
</evidence>
<dbReference type="RefSeq" id="WP_154757154.1">
    <property type="nucleotide sequence ID" value="NZ_WMBA01000016.1"/>
</dbReference>
<dbReference type="InterPro" id="IPR037401">
    <property type="entry name" value="SnoaL-like"/>
</dbReference>
<feature type="domain" description="SnoaL-like" evidence="1">
    <location>
        <begin position="36"/>
        <end position="133"/>
    </location>
</feature>
<reference evidence="2 3" key="1">
    <citation type="submission" date="2019-11" db="EMBL/GenBank/DDBJ databases">
        <title>Draft genome of Amycolatopsis RM579.</title>
        <authorList>
            <person name="Duangmal K."/>
            <person name="Mingma R."/>
        </authorList>
    </citation>
    <scope>NUCLEOTIDE SEQUENCE [LARGE SCALE GENOMIC DNA]</scope>
    <source>
        <strain evidence="2 3">RM579</strain>
    </source>
</reference>
<proteinExistence type="predicted"/>
<accession>A0A6N7Z416</accession>
<comment type="caution">
    <text evidence="2">The sequence shown here is derived from an EMBL/GenBank/DDBJ whole genome shotgun (WGS) entry which is preliminary data.</text>
</comment>
<evidence type="ECO:0000313" key="3">
    <source>
        <dbReference type="Proteomes" id="UP000440096"/>
    </source>
</evidence>
<name>A0A6N7Z416_9PSEU</name>
<sequence>MGVKSAIEADHTDPTVVLNKFYDAEMRYIAAGGAREGADFGEMASCLHPEVVMHQGPSVPFPGDWTGINEVERFFAVLSETWIAMDITNVKYFLGDDGVAVSMRGILTSRATGLTLDTKVGQFLIFSDGLIRDWTVFYQDPVRVGQVCGI</sequence>